<accession>A0A6M0CT12</accession>
<feature type="chain" id="PRO_5044630308" evidence="1">
    <location>
        <begin position="18"/>
        <end position="440"/>
    </location>
</feature>
<comment type="caution">
    <text evidence="3">The sequence shown here is derived from an EMBL/GenBank/DDBJ whole genome shotgun (WGS) entry which is preliminary data.</text>
</comment>
<dbReference type="EMBL" id="JAAHBU010000044">
    <property type="protein sequence ID" value="NER63226.1"/>
    <property type="molecule type" value="Genomic_DNA"/>
</dbReference>
<sequence length="440" mass="48409">MLLVGAALNLWLGTAYAVTGAQTAAQLNARYSNTPAQCVARTPAFNCSGVLLRSVWVPLNRPFWAITDPGSSTLRFDYVRKDRRPAPLNAAAGYVLFDRLTAVGLNKAYQGTQTPASAAVVQVNAEAAWAPAQFAVQGLFYDVQRPDGLPQAQRSQLHYFNATGVWLPVLRLQLDEPRGQVFGFSQQDQLYEGYRVTQRLNTRYGQTELKCRNGHSAFDCNGVLLRSSGVGEFRTWNPSPYSVKAGEVSFSYLRRDASIRVVVWPQGYLIRELSAPALYPLSLGCLYAADGATHYSGSANPCSFRGWCEQMNPAVISPTAWTAYTRNNPYASCSFRTDVSALKLMVDIRRSVPGLTGWNEVMVNTWPQDIAPQLALEAFFFSQTAHYLGQQPGVEGLSGGQLFQSNYLEDTGRFLPLVELDVLAANGQPFTFDPNAQALQ</sequence>
<protein>
    <submittedName>
        <fullName evidence="3">Uncharacterized protein</fullName>
    </submittedName>
</protein>
<accession>A0A6B3NN21</accession>
<feature type="signal peptide" evidence="1">
    <location>
        <begin position="1"/>
        <end position="17"/>
    </location>
</feature>
<evidence type="ECO:0000256" key="1">
    <source>
        <dbReference type="SAM" id="SignalP"/>
    </source>
</evidence>
<keyword evidence="5" id="KW-1185">Reference proteome</keyword>
<dbReference type="Proteomes" id="UP000480410">
    <property type="component" value="Unassembled WGS sequence"/>
</dbReference>
<evidence type="ECO:0000313" key="3">
    <source>
        <dbReference type="EMBL" id="NER63226.1"/>
    </source>
</evidence>
<name>A0A6B3NN21_9PSED</name>
<evidence type="ECO:0000313" key="2">
    <source>
        <dbReference type="EMBL" id="NER58854.1"/>
    </source>
</evidence>
<proteinExistence type="predicted"/>
<evidence type="ECO:0000313" key="5">
    <source>
        <dbReference type="Proteomes" id="UP000482634"/>
    </source>
</evidence>
<dbReference type="AlphaFoldDB" id="A0A6B3NN21"/>
<dbReference type="RefSeq" id="WP_163941613.1">
    <property type="nucleotide sequence ID" value="NZ_JAAHBU010000044.1"/>
</dbReference>
<dbReference type="EMBL" id="JAAHBV010000008">
    <property type="protein sequence ID" value="NER58854.1"/>
    <property type="molecule type" value="Genomic_DNA"/>
</dbReference>
<gene>
    <name evidence="2" type="ORF">G3435_00450</name>
    <name evidence="3" type="ORF">G3436_04120</name>
</gene>
<organism evidence="3 5">
    <name type="scientific">Pseudomonas brassicae</name>
    <dbReference type="NCBI Taxonomy" id="2708063"/>
    <lineage>
        <taxon>Bacteria</taxon>
        <taxon>Pseudomonadati</taxon>
        <taxon>Pseudomonadota</taxon>
        <taxon>Gammaproteobacteria</taxon>
        <taxon>Pseudomonadales</taxon>
        <taxon>Pseudomonadaceae</taxon>
        <taxon>Pseudomonas</taxon>
    </lineage>
</organism>
<evidence type="ECO:0000313" key="4">
    <source>
        <dbReference type="Proteomes" id="UP000480410"/>
    </source>
</evidence>
<dbReference type="Proteomes" id="UP000482634">
    <property type="component" value="Unassembled WGS sequence"/>
</dbReference>
<keyword evidence="1" id="KW-0732">Signal</keyword>
<reference evidence="4 5" key="1">
    <citation type="submission" date="2020-02" db="EMBL/GenBank/DDBJ databases">
        <title>Broccoli isolated Pseudomonas sp.</title>
        <authorList>
            <person name="Fujikawa T."/>
            <person name="Sawada H."/>
        </authorList>
    </citation>
    <scope>NUCLEOTIDE SEQUENCE [LARGE SCALE GENOMIC DNA]</scope>
    <source>
        <strain evidence="3 5">MAFF212427</strain>
        <strain evidence="2 4">MAFF212428</strain>
    </source>
</reference>